<comment type="similarity">
    <text evidence="1">Belongs to the apolipoprotein L family.</text>
</comment>
<dbReference type="KEGG" id="aqu:109581823"/>
<dbReference type="GO" id="GO:0004197">
    <property type="term" value="F:cysteine-type endopeptidase activity"/>
    <property type="evidence" value="ECO:0007669"/>
    <property type="project" value="InterPro"/>
</dbReference>
<evidence type="ECO:0000259" key="5">
    <source>
        <dbReference type="PROSITE" id="PS50208"/>
    </source>
</evidence>
<dbReference type="PANTHER" id="PTHR48169:SF7">
    <property type="entry name" value="CASPASE 10"/>
    <property type="match status" value="1"/>
</dbReference>
<dbReference type="InterPro" id="IPR015917">
    <property type="entry name" value="Pept_C14A"/>
</dbReference>
<feature type="domain" description="Caspase family p20" evidence="5">
    <location>
        <begin position="195"/>
        <end position="277"/>
    </location>
</feature>
<dbReference type="PANTHER" id="PTHR48169">
    <property type="entry name" value="DED DOMAIN-CONTAINING PROTEIN"/>
    <property type="match status" value="1"/>
</dbReference>
<dbReference type="Gene3D" id="3.40.50.1460">
    <property type="match status" value="2"/>
</dbReference>
<dbReference type="PROSITE" id="PS01122">
    <property type="entry name" value="CASPASE_CYS"/>
    <property type="match status" value="1"/>
</dbReference>
<feature type="transmembrane region" description="Helical" evidence="4">
    <location>
        <begin position="407"/>
        <end position="429"/>
    </location>
</feature>
<dbReference type="InterPro" id="IPR008405">
    <property type="entry name" value="ApoL"/>
</dbReference>
<dbReference type="GO" id="GO:0005576">
    <property type="term" value="C:extracellular region"/>
    <property type="evidence" value="ECO:0007669"/>
    <property type="project" value="InterPro"/>
</dbReference>
<keyword evidence="4" id="KW-1133">Transmembrane helix</keyword>
<dbReference type="InterPro" id="IPR029030">
    <property type="entry name" value="Caspase-like_dom_sf"/>
</dbReference>
<dbReference type="GO" id="GO:0008289">
    <property type="term" value="F:lipid binding"/>
    <property type="evidence" value="ECO:0007669"/>
    <property type="project" value="InterPro"/>
</dbReference>
<protein>
    <recommendedName>
        <fullName evidence="5">Caspase family p20 domain-containing protein</fullName>
    </recommendedName>
</protein>
<evidence type="ECO:0000256" key="3">
    <source>
        <dbReference type="ARBA" id="ARBA00022703"/>
    </source>
</evidence>
<dbReference type="PRINTS" id="PR00376">
    <property type="entry name" value="IL1BCENZYME"/>
</dbReference>
<dbReference type="Pfam" id="PF05461">
    <property type="entry name" value="ApoL"/>
    <property type="match status" value="1"/>
</dbReference>
<feature type="transmembrane region" description="Helical" evidence="4">
    <location>
        <begin position="435"/>
        <end position="458"/>
    </location>
</feature>
<reference evidence="6" key="2">
    <citation type="submission" date="2024-06" db="UniProtKB">
        <authorList>
            <consortium name="EnsemblMetazoa"/>
        </authorList>
    </citation>
    <scope>IDENTIFICATION</scope>
</reference>
<dbReference type="GO" id="GO:0043067">
    <property type="term" value="P:regulation of programmed cell death"/>
    <property type="evidence" value="ECO:0007669"/>
    <property type="project" value="UniProtKB-ARBA"/>
</dbReference>
<dbReference type="GO" id="GO:0042157">
    <property type="term" value="P:lipoprotein metabolic process"/>
    <property type="evidence" value="ECO:0007669"/>
    <property type="project" value="InterPro"/>
</dbReference>
<keyword evidence="4" id="KW-0812">Transmembrane</keyword>
<dbReference type="InterPro" id="IPR011600">
    <property type="entry name" value="Pept_C14_caspase"/>
</dbReference>
<dbReference type="GO" id="GO:0006915">
    <property type="term" value="P:apoptotic process"/>
    <property type="evidence" value="ECO:0007669"/>
    <property type="project" value="UniProtKB-KW"/>
</dbReference>
<keyword evidence="4" id="KW-0472">Membrane</keyword>
<dbReference type="InterPro" id="IPR001309">
    <property type="entry name" value="Pept_C14_p20"/>
</dbReference>
<proteinExistence type="inferred from homology"/>
<sequence>MATQNKERRYPMDANPIGHCLIINNVEFTGGNLAERVGSDQDATKLEELFGNFLNFTVELKRNVTREQFETTLQHYQEKDHSEFCTFFVIILSHGDEGNIVYASDGQSIKLDDIFKHFSAGNCPSLGGKPKVFIVQACRGDQHNNLTSPDRQDGTYHVSQDPKIPQGYCIIINNNTQKYNDENIKKMREVFSDQLGFHVQVYSSLTRKGIKHLLKTVATVDHSEQYCFVLIVLSKGEREKVIYGSDGKKLGVNDLVMLFSRNACSSLEEKPKLFFTETQLNEPNDVQPEFTDVPHTFIASYFGSFPVERKPILTLITSLSIQFTIQESLAAFASANDPTFTMKDVLANPLHFWDLTPRDTDKEKQCDAKLRLALSVLSKLRKATVEKLEKDQQKIFSICQNVRQSRIAGSITSLVGGGLAVIGIGLIPVTFGGSIALSVIGAGVGVAGGAVTIASTVTDKRVSELKLKQAKAILNVDIQLTEQVNEILLQRFVDKAIRDNPATSREEAVAVVLQGRQLLRTIAVTANAVTSGVQVARSAIHGGAFALRVTGAAARGVAIVGGVVTVLTVPLDLGELIYNSVKLYNRSETKATTWFDGQIIFLNDTQKKIENMANDIDEHSALEERCISLEGDHEV</sequence>
<name>A0AAN0J4Y3_AMPQE</name>
<dbReference type="SMART" id="SM00115">
    <property type="entry name" value="CASc"/>
    <property type="match status" value="1"/>
</dbReference>
<evidence type="ECO:0000256" key="1">
    <source>
        <dbReference type="ARBA" id="ARBA00010090"/>
    </source>
</evidence>
<comment type="similarity">
    <text evidence="2">Belongs to the peptidase C14A family.</text>
</comment>
<keyword evidence="3" id="KW-0053">Apoptosis</keyword>
<organism evidence="6 7">
    <name type="scientific">Amphimedon queenslandica</name>
    <name type="common">Sponge</name>
    <dbReference type="NCBI Taxonomy" id="400682"/>
    <lineage>
        <taxon>Eukaryota</taxon>
        <taxon>Metazoa</taxon>
        <taxon>Porifera</taxon>
        <taxon>Demospongiae</taxon>
        <taxon>Heteroscleromorpha</taxon>
        <taxon>Haplosclerida</taxon>
        <taxon>Niphatidae</taxon>
        <taxon>Amphimedon</taxon>
    </lineage>
</organism>
<reference evidence="7" key="1">
    <citation type="journal article" date="2010" name="Nature">
        <title>The Amphimedon queenslandica genome and the evolution of animal complexity.</title>
        <authorList>
            <person name="Srivastava M."/>
            <person name="Simakov O."/>
            <person name="Chapman J."/>
            <person name="Fahey B."/>
            <person name="Gauthier M.E."/>
            <person name="Mitros T."/>
            <person name="Richards G.S."/>
            <person name="Conaco C."/>
            <person name="Dacre M."/>
            <person name="Hellsten U."/>
            <person name="Larroux C."/>
            <person name="Putnam N.H."/>
            <person name="Stanke M."/>
            <person name="Adamska M."/>
            <person name="Darling A."/>
            <person name="Degnan S.M."/>
            <person name="Oakley T.H."/>
            <person name="Plachetzki D.C."/>
            <person name="Zhai Y."/>
            <person name="Adamski M."/>
            <person name="Calcino A."/>
            <person name="Cummins S.F."/>
            <person name="Goodstein D.M."/>
            <person name="Harris C."/>
            <person name="Jackson D.J."/>
            <person name="Leys S.P."/>
            <person name="Shu S."/>
            <person name="Woodcroft B.J."/>
            <person name="Vervoort M."/>
            <person name="Kosik K.S."/>
            <person name="Manning G."/>
            <person name="Degnan B.M."/>
            <person name="Rokhsar D.S."/>
        </authorList>
    </citation>
    <scope>NUCLEOTIDE SEQUENCE [LARGE SCALE GENOMIC DNA]</scope>
</reference>
<dbReference type="EnsemblMetazoa" id="XM_019996243.1">
    <property type="protein sequence ID" value="XP_019851802.1"/>
    <property type="gene ID" value="LOC109581823"/>
</dbReference>
<evidence type="ECO:0000313" key="7">
    <source>
        <dbReference type="Proteomes" id="UP000007879"/>
    </source>
</evidence>
<dbReference type="Proteomes" id="UP000007879">
    <property type="component" value="Unassembled WGS sequence"/>
</dbReference>
<keyword evidence="7" id="KW-1185">Reference proteome</keyword>
<evidence type="ECO:0000313" key="6">
    <source>
        <dbReference type="EnsemblMetazoa" id="XP_019851802.1"/>
    </source>
</evidence>
<evidence type="ECO:0000256" key="4">
    <source>
        <dbReference type="SAM" id="Phobius"/>
    </source>
</evidence>
<dbReference type="GO" id="GO:0006508">
    <property type="term" value="P:proteolysis"/>
    <property type="evidence" value="ECO:0007669"/>
    <property type="project" value="InterPro"/>
</dbReference>
<dbReference type="GO" id="GO:0005737">
    <property type="term" value="C:cytoplasm"/>
    <property type="evidence" value="ECO:0007669"/>
    <property type="project" value="UniProtKB-ARBA"/>
</dbReference>
<dbReference type="PROSITE" id="PS50208">
    <property type="entry name" value="CASPASE_P20"/>
    <property type="match status" value="2"/>
</dbReference>
<dbReference type="Pfam" id="PF00656">
    <property type="entry name" value="Peptidase_C14"/>
    <property type="match status" value="2"/>
</dbReference>
<dbReference type="RefSeq" id="XP_019851802.1">
    <property type="nucleotide sequence ID" value="XM_019996243.1"/>
</dbReference>
<accession>A0AAN0J4Y3</accession>
<dbReference type="AlphaFoldDB" id="A0AAN0J4Y3"/>
<feature type="domain" description="Caspase family p20" evidence="5">
    <location>
        <begin position="16"/>
        <end position="142"/>
    </location>
</feature>
<dbReference type="GeneID" id="109581823"/>
<evidence type="ECO:0000256" key="2">
    <source>
        <dbReference type="ARBA" id="ARBA00010134"/>
    </source>
</evidence>
<dbReference type="SUPFAM" id="SSF52129">
    <property type="entry name" value="Caspase-like"/>
    <property type="match status" value="2"/>
</dbReference>
<dbReference type="InterPro" id="IPR033139">
    <property type="entry name" value="Caspase_cys_AS"/>
</dbReference>
<dbReference type="GO" id="GO:0006869">
    <property type="term" value="P:lipid transport"/>
    <property type="evidence" value="ECO:0007669"/>
    <property type="project" value="InterPro"/>
</dbReference>